<sequence length="32" mass="3509">MLNTMSFHTILSCILSTSPFRLTSMKTCAGCL</sequence>
<organism evidence="1">
    <name type="scientific">Rhizophora mucronata</name>
    <name type="common">Asiatic mangrove</name>
    <dbReference type="NCBI Taxonomy" id="61149"/>
    <lineage>
        <taxon>Eukaryota</taxon>
        <taxon>Viridiplantae</taxon>
        <taxon>Streptophyta</taxon>
        <taxon>Embryophyta</taxon>
        <taxon>Tracheophyta</taxon>
        <taxon>Spermatophyta</taxon>
        <taxon>Magnoliopsida</taxon>
        <taxon>eudicotyledons</taxon>
        <taxon>Gunneridae</taxon>
        <taxon>Pentapetalae</taxon>
        <taxon>rosids</taxon>
        <taxon>fabids</taxon>
        <taxon>Malpighiales</taxon>
        <taxon>Rhizophoraceae</taxon>
        <taxon>Rhizophora</taxon>
    </lineage>
</organism>
<reference evidence="1" key="1">
    <citation type="submission" date="2018-02" db="EMBL/GenBank/DDBJ databases">
        <title>Rhizophora mucronata_Transcriptome.</title>
        <authorList>
            <person name="Meera S.P."/>
            <person name="Sreeshan A."/>
            <person name="Augustine A."/>
        </authorList>
    </citation>
    <scope>NUCLEOTIDE SEQUENCE</scope>
    <source>
        <tissue evidence="1">Leaf</tissue>
    </source>
</reference>
<protein>
    <submittedName>
        <fullName evidence="1">Uncharacterized protein</fullName>
    </submittedName>
</protein>
<dbReference type="EMBL" id="GGEC01068788">
    <property type="protein sequence ID" value="MBX49272.1"/>
    <property type="molecule type" value="Transcribed_RNA"/>
</dbReference>
<evidence type="ECO:0000313" key="1">
    <source>
        <dbReference type="EMBL" id="MBX49272.1"/>
    </source>
</evidence>
<proteinExistence type="predicted"/>
<dbReference type="AlphaFoldDB" id="A0A2P2P3G4"/>
<name>A0A2P2P3G4_RHIMU</name>
<accession>A0A2P2P3G4</accession>